<dbReference type="RefSeq" id="WP_347286383.1">
    <property type="nucleotide sequence ID" value="NZ_JAUZQE010000004.1"/>
</dbReference>
<feature type="domain" description="Cyclic nucleotide-binding" evidence="4">
    <location>
        <begin position="24"/>
        <end position="102"/>
    </location>
</feature>
<evidence type="ECO:0000256" key="2">
    <source>
        <dbReference type="ARBA" id="ARBA00023125"/>
    </source>
</evidence>
<protein>
    <submittedName>
        <fullName evidence="6">Fumarate/nitrate reduction transcriptional regulator Fnr</fullName>
    </submittedName>
</protein>
<keyword evidence="1" id="KW-0805">Transcription regulation</keyword>
<dbReference type="PROSITE" id="PS51063">
    <property type="entry name" value="HTH_CRP_2"/>
    <property type="match status" value="1"/>
</dbReference>
<dbReference type="PANTHER" id="PTHR24567:SF75">
    <property type="entry name" value="FUMARATE AND NITRATE REDUCTION REGULATORY PROTEIN"/>
    <property type="match status" value="1"/>
</dbReference>
<dbReference type="InterPro" id="IPR018490">
    <property type="entry name" value="cNMP-bd_dom_sf"/>
</dbReference>
<dbReference type="InterPro" id="IPR036388">
    <property type="entry name" value="WH-like_DNA-bd_sf"/>
</dbReference>
<dbReference type="SMART" id="SM00419">
    <property type="entry name" value="HTH_CRP"/>
    <property type="match status" value="1"/>
</dbReference>
<gene>
    <name evidence="6" type="primary">fnr</name>
    <name evidence="6" type="ORF">Q8947_02730</name>
</gene>
<dbReference type="EMBL" id="JAUZQE010000004">
    <property type="protein sequence ID" value="MDR4124899.1"/>
    <property type="molecule type" value="Genomic_DNA"/>
</dbReference>
<dbReference type="InterPro" id="IPR012318">
    <property type="entry name" value="HTH_CRP"/>
</dbReference>
<dbReference type="CDD" id="cd00092">
    <property type="entry name" value="HTH_CRP"/>
    <property type="match status" value="1"/>
</dbReference>
<dbReference type="SUPFAM" id="SSF46785">
    <property type="entry name" value="Winged helix' DNA-binding domain"/>
    <property type="match status" value="1"/>
</dbReference>
<name>A0ABU1D395_9BURK</name>
<dbReference type="InterPro" id="IPR000595">
    <property type="entry name" value="cNMP-bd_dom"/>
</dbReference>
<dbReference type="InterPro" id="IPR036390">
    <property type="entry name" value="WH_DNA-bd_sf"/>
</dbReference>
<dbReference type="InterPro" id="IPR014710">
    <property type="entry name" value="RmlC-like_jellyroll"/>
</dbReference>
<dbReference type="SUPFAM" id="SSF51206">
    <property type="entry name" value="cAMP-binding domain-like"/>
    <property type="match status" value="1"/>
</dbReference>
<comment type="caution">
    <text evidence="6">The sequence shown here is derived from an EMBL/GenBank/DDBJ whole genome shotgun (WGS) entry which is preliminary data.</text>
</comment>
<reference evidence="6 7" key="1">
    <citation type="submission" date="2023-08" db="EMBL/GenBank/DDBJ databases">
        <title>Alcaligenaceae gen. nov., a novel taxon isolated from the sludge of Yixing Pesticide Factory.</title>
        <authorList>
            <person name="Ruan L."/>
        </authorList>
    </citation>
    <scope>NUCLEOTIDE SEQUENCE [LARGE SCALE GENOMIC DNA]</scope>
    <source>
        <strain evidence="6 7">LG-2</strain>
    </source>
</reference>
<dbReference type="PANTHER" id="PTHR24567">
    <property type="entry name" value="CRP FAMILY TRANSCRIPTIONAL REGULATORY PROTEIN"/>
    <property type="match status" value="1"/>
</dbReference>
<dbReference type="Pfam" id="PF00027">
    <property type="entry name" value="cNMP_binding"/>
    <property type="match status" value="1"/>
</dbReference>
<sequence>MQKRIPVSPDSTRCSTCMLSEICLPLGMARNDISRLDELIKERIRLPKGTALFHRGDKTEAVYGIRSGSIKTQLEDASGQVQITGFLLPGEILGMDGLVDNTHVSHAIALEDSEVCVIRLDEMDRLAMQLPVLQQQLRRLMSKEINRSHLLVMSLGALRSEQRLAAFLLNLSHRLSALGYSPYEFVLRMSREEIGNYLGLTLETVSRLFSRFAREGVIKIHQREVHILDMQALRTLAGSDCA</sequence>
<keyword evidence="2" id="KW-0238">DNA-binding</keyword>
<keyword evidence="3" id="KW-0804">Transcription</keyword>
<dbReference type="PRINTS" id="PR00034">
    <property type="entry name" value="HTHCRP"/>
</dbReference>
<dbReference type="NCBIfam" id="NF008365">
    <property type="entry name" value="PRK11161.1"/>
    <property type="match status" value="1"/>
</dbReference>
<dbReference type="CDD" id="cd00038">
    <property type="entry name" value="CAP_ED"/>
    <property type="match status" value="1"/>
</dbReference>
<dbReference type="Gene3D" id="1.10.10.10">
    <property type="entry name" value="Winged helix-like DNA-binding domain superfamily/Winged helix DNA-binding domain"/>
    <property type="match status" value="1"/>
</dbReference>
<dbReference type="SMART" id="SM00100">
    <property type="entry name" value="cNMP"/>
    <property type="match status" value="1"/>
</dbReference>
<evidence type="ECO:0000259" key="4">
    <source>
        <dbReference type="PROSITE" id="PS50042"/>
    </source>
</evidence>
<organism evidence="6 7">
    <name type="scientific">Yanghanlia caeni</name>
    <dbReference type="NCBI Taxonomy" id="3064283"/>
    <lineage>
        <taxon>Bacteria</taxon>
        <taxon>Pseudomonadati</taxon>
        <taxon>Pseudomonadota</taxon>
        <taxon>Betaproteobacteria</taxon>
        <taxon>Burkholderiales</taxon>
        <taxon>Alcaligenaceae</taxon>
        <taxon>Yanghanlia</taxon>
    </lineage>
</organism>
<feature type="domain" description="HTH crp-type" evidence="5">
    <location>
        <begin position="158"/>
        <end position="231"/>
    </location>
</feature>
<evidence type="ECO:0000313" key="7">
    <source>
        <dbReference type="Proteomes" id="UP001232156"/>
    </source>
</evidence>
<evidence type="ECO:0000256" key="3">
    <source>
        <dbReference type="ARBA" id="ARBA00023163"/>
    </source>
</evidence>
<dbReference type="InterPro" id="IPR018335">
    <property type="entry name" value="Tscrpt_reg_HTH_Crp-type_CS"/>
</dbReference>
<keyword evidence="7" id="KW-1185">Reference proteome</keyword>
<evidence type="ECO:0000313" key="6">
    <source>
        <dbReference type="EMBL" id="MDR4124899.1"/>
    </source>
</evidence>
<dbReference type="PROSITE" id="PS50042">
    <property type="entry name" value="CNMP_BINDING_3"/>
    <property type="match status" value="1"/>
</dbReference>
<proteinExistence type="predicted"/>
<dbReference type="InterPro" id="IPR050397">
    <property type="entry name" value="Env_Response_Regulators"/>
</dbReference>
<accession>A0ABU1D395</accession>
<dbReference type="Pfam" id="PF13545">
    <property type="entry name" value="HTH_Crp_2"/>
    <property type="match status" value="1"/>
</dbReference>
<dbReference type="Proteomes" id="UP001232156">
    <property type="component" value="Unassembled WGS sequence"/>
</dbReference>
<dbReference type="PROSITE" id="PS00042">
    <property type="entry name" value="HTH_CRP_1"/>
    <property type="match status" value="1"/>
</dbReference>
<evidence type="ECO:0000256" key="1">
    <source>
        <dbReference type="ARBA" id="ARBA00023015"/>
    </source>
</evidence>
<dbReference type="Gene3D" id="2.60.120.10">
    <property type="entry name" value="Jelly Rolls"/>
    <property type="match status" value="1"/>
</dbReference>
<evidence type="ECO:0000259" key="5">
    <source>
        <dbReference type="PROSITE" id="PS51063"/>
    </source>
</evidence>